<gene>
    <name evidence="1" type="ORF">WG66_11644</name>
</gene>
<dbReference type="Gene3D" id="1.10.443.10">
    <property type="entry name" value="Intergrase catalytic core"/>
    <property type="match status" value="1"/>
</dbReference>
<sequence length="170" mass="18555">MGAKHLKQSDVIFGADNTGNPFATLHLPSAKTAEAREIWKVYVSEHGDLCPLKALMNIAKVVLASPSDPLFSLQDKKGEIRPMVRKAALERINTITTAWGWGTSFGHSFCIGGASHYMSLGQGKDPEVICIAGHWKSLAYQTYLWAFELVITRHMNTSPTNAAPCPSGWA</sequence>
<comment type="caution">
    <text evidence="1">The sequence shown here is derived from an EMBL/GenBank/DDBJ whole genome shotgun (WGS) entry which is preliminary data.</text>
</comment>
<dbReference type="PANTHER" id="PTHR34605:SF4">
    <property type="entry name" value="DNA ADENINE METHYLTRANSFERASE"/>
    <property type="match status" value="1"/>
</dbReference>
<evidence type="ECO:0000313" key="1">
    <source>
        <dbReference type="EMBL" id="KTB35759.1"/>
    </source>
</evidence>
<dbReference type="GO" id="GO:0015074">
    <property type="term" value="P:DNA integration"/>
    <property type="evidence" value="ECO:0007669"/>
    <property type="project" value="InterPro"/>
</dbReference>
<dbReference type="GO" id="GO:0006310">
    <property type="term" value="P:DNA recombination"/>
    <property type="evidence" value="ECO:0007669"/>
    <property type="project" value="InterPro"/>
</dbReference>
<proteinExistence type="predicted"/>
<accession>A0A0W0FHD2</accession>
<dbReference type="PANTHER" id="PTHR34605">
    <property type="entry name" value="PHAGE_INTEGRASE DOMAIN-CONTAINING PROTEIN"/>
    <property type="match status" value="1"/>
</dbReference>
<dbReference type="GO" id="GO:0003677">
    <property type="term" value="F:DNA binding"/>
    <property type="evidence" value="ECO:0007669"/>
    <property type="project" value="InterPro"/>
</dbReference>
<evidence type="ECO:0000313" key="2">
    <source>
        <dbReference type="Proteomes" id="UP000054988"/>
    </source>
</evidence>
<dbReference type="AlphaFoldDB" id="A0A0W0FHD2"/>
<dbReference type="InterPro" id="IPR052925">
    <property type="entry name" value="Phage_Integrase-like_Recomb"/>
</dbReference>
<organism evidence="1 2">
    <name type="scientific">Moniliophthora roreri</name>
    <name type="common">Frosty pod rot fungus</name>
    <name type="synonym">Monilia roreri</name>
    <dbReference type="NCBI Taxonomy" id="221103"/>
    <lineage>
        <taxon>Eukaryota</taxon>
        <taxon>Fungi</taxon>
        <taxon>Dikarya</taxon>
        <taxon>Basidiomycota</taxon>
        <taxon>Agaricomycotina</taxon>
        <taxon>Agaricomycetes</taxon>
        <taxon>Agaricomycetidae</taxon>
        <taxon>Agaricales</taxon>
        <taxon>Marasmiineae</taxon>
        <taxon>Marasmiaceae</taxon>
        <taxon>Moniliophthora</taxon>
    </lineage>
</organism>
<dbReference type="Proteomes" id="UP000054988">
    <property type="component" value="Unassembled WGS sequence"/>
</dbReference>
<dbReference type="InterPro" id="IPR013762">
    <property type="entry name" value="Integrase-like_cat_sf"/>
</dbReference>
<dbReference type="EMBL" id="LATX01001982">
    <property type="protein sequence ID" value="KTB35759.1"/>
    <property type="molecule type" value="Genomic_DNA"/>
</dbReference>
<protein>
    <submittedName>
        <fullName evidence="1">Uncharacterized protein</fullName>
    </submittedName>
</protein>
<name>A0A0W0FHD2_MONRR</name>
<reference evidence="1 2" key="1">
    <citation type="submission" date="2015-12" db="EMBL/GenBank/DDBJ databases">
        <title>Draft genome sequence of Moniliophthora roreri, the causal agent of frosty pod rot of cacao.</title>
        <authorList>
            <person name="Aime M.C."/>
            <person name="Diaz-Valderrama J.R."/>
            <person name="Kijpornyongpan T."/>
            <person name="Phillips-Mora W."/>
        </authorList>
    </citation>
    <scope>NUCLEOTIDE SEQUENCE [LARGE SCALE GENOMIC DNA]</scope>
    <source>
        <strain evidence="1 2">MCA 2952</strain>
    </source>
</reference>